<proteinExistence type="predicted"/>
<evidence type="ECO:0000313" key="2">
    <source>
        <dbReference type="EMBL" id="KIM76239.1"/>
    </source>
</evidence>
<gene>
    <name evidence="3" type="ORF">PILCRDRAFT_824471</name>
    <name evidence="2" type="ORF">PILCRDRAFT_826612</name>
</gene>
<protein>
    <submittedName>
        <fullName evidence="2">Uncharacterized protein</fullName>
    </submittedName>
</protein>
<feature type="signal peptide" evidence="1">
    <location>
        <begin position="1"/>
        <end position="23"/>
    </location>
</feature>
<dbReference type="EMBL" id="KN833037">
    <property type="protein sequence ID" value="KIM76239.1"/>
    <property type="molecule type" value="Genomic_DNA"/>
</dbReference>
<name>A0A0C3F8N7_PILCF</name>
<evidence type="ECO:0000313" key="4">
    <source>
        <dbReference type="Proteomes" id="UP000054166"/>
    </source>
</evidence>
<feature type="chain" id="PRO_5007392633" evidence="1">
    <location>
        <begin position="24"/>
        <end position="55"/>
    </location>
</feature>
<dbReference type="EMBL" id="KN833017">
    <property type="protein sequence ID" value="KIM78254.1"/>
    <property type="molecule type" value="Genomic_DNA"/>
</dbReference>
<reference evidence="4" key="2">
    <citation type="submission" date="2015-01" db="EMBL/GenBank/DDBJ databases">
        <title>Evolutionary Origins and Diversification of the Mycorrhizal Mutualists.</title>
        <authorList>
            <consortium name="DOE Joint Genome Institute"/>
            <consortium name="Mycorrhizal Genomics Consortium"/>
            <person name="Kohler A."/>
            <person name="Kuo A."/>
            <person name="Nagy L.G."/>
            <person name="Floudas D."/>
            <person name="Copeland A."/>
            <person name="Barry K.W."/>
            <person name="Cichocki N."/>
            <person name="Veneault-Fourrey C."/>
            <person name="LaButti K."/>
            <person name="Lindquist E.A."/>
            <person name="Lipzen A."/>
            <person name="Lundell T."/>
            <person name="Morin E."/>
            <person name="Murat C."/>
            <person name="Riley R."/>
            <person name="Ohm R."/>
            <person name="Sun H."/>
            <person name="Tunlid A."/>
            <person name="Henrissat B."/>
            <person name="Grigoriev I.V."/>
            <person name="Hibbett D.S."/>
            <person name="Martin F."/>
        </authorList>
    </citation>
    <scope>NUCLEOTIDE SEQUENCE [LARGE SCALE GENOMIC DNA]</scope>
    <source>
        <strain evidence="3 4">F 1598</strain>
    </source>
</reference>
<sequence length="55" mass="6726">MKLSVYWIYFRSLIWWLVTPVWSNPARQEGAHSNDQTIFLYLLVHARDARLEYNR</sequence>
<dbReference type="Proteomes" id="UP000054166">
    <property type="component" value="Unassembled WGS sequence"/>
</dbReference>
<evidence type="ECO:0000256" key="1">
    <source>
        <dbReference type="SAM" id="SignalP"/>
    </source>
</evidence>
<dbReference type="AlphaFoldDB" id="A0A0C3F8N7"/>
<dbReference type="HOGENOM" id="CLU_3033215_0_0_1"/>
<keyword evidence="4" id="KW-1185">Reference proteome</keyword>
<evidence type="ECO:0000313" key="3">
    <source>
        <dbReference type="EMBL" id="KIM78254.1"/>
    </source>
</evidence>
<organism evidence="2 4">
    <name type="scientific">Piloderma croceum (strain F 1598)</name>
    <dbReference type="NCBI Taxonomy" id="765440"/>
    <lineage>
        <taxon>Eukaryota</taxon>
        <taxon>Fungi</taxon>
        <taxon>Dikarya</taxon>
        <taxon>Basidiomycota</taxon>
        <taxon>Agaricomycotina</taxon>
        <taxon>Agaricomycetes</taxon>
        <taxon>Agaricomycetidae</taxon>
        <taxon>Atheliales</taxon>
        <taxon>Atheliaceae</taxon>
        <taxon>Piloderma</taxon>
    </lineage>
</organism>
<accession>A0A0C3F8N7</accession>
<keyword evidence="1" id="KW-0732">Signal</keyword>
<reference evidence="2" key="3">
    <citation type="submission" date="2015-02" db="EMBL/GenBank/DDBJ databases">
        <title>Evolutionary Origins and Diversification of the Mycorrhizal Mutualists.</title>
        <authorList>
            <consortium name="DOE Joint Genome Institute"/>
            <consortium name="Mycorrhizal Genomics Consortium"/>
            <person name="Kohler A."/>
            <person name="Kuo A."/>
            <person name="Nagy L.G."/>
            <person name="Floudas D."/>
            <person name="Copeland A."/>
            <person name="Barry K.W."/>
            <person name="Cichocki N."/>
            <person name="Veneault-Fourrey C."/>
            <person name="LaButti K."/>
            <person name="Lindquist E.A."/>
            <person name="Lipzen A."/>
            <person name="Lundell T."/>
            <person name="Morin E."/>
            <person name="Murat C."/>
            <person name="Riley R."/>
            <person name="Ohm R."/>
            <person name="Sun H."/>
            <person name="Tunlid A."/>
            <person name="Henrissat B."/>
            <person name="Grigoriev I.V."/>
            <person name="Hibbett D.S."/>
            <person name="Martin F."/>
        </authorList>
    </citation>
    <scope>NUCLEOTIDE SEQUENCE</scope>
    <source>
        <strain evidence="2">F 1598</strain>
    </source>
</reference>
<reference evidence="2 4" key="1">
    <citation type="submission" date="2014-04" db="EMBL/GenBank/DDBJ databases">
        <authorList>
            <consortium name="DOE Joint Genome Institute"/>
            <person name="Kuo A."/>
            <person name="Tarkka M."/>
            <person name="Buscot F."/>
            <person name="Kohler A."/>
            <person name="Nagy L.G."/>
            <person name="Floudas D."/>
            <person name="Copeland A."/>
            <person name="Barry K.W."/>
            <person name="Cichocki N."/>
            <person name="Veneault-Fourrey C."/>
            <person name="LaButti K."/>
            <person name="Lindquist E.A."/>
            <person name="Lipzen A."/>
            <person name="Lundell T."/>
            <person name="Morin E."/>
            <person name="Murat C."/>
            <person name="Sun H."/>
            <person name="Tunlid A."/>
            <person name="Henrissat B."/>
            <person name="Grigoriev I.V."/>
            <person name="Hibbett D.S."/>
            <person name="Martin F."/>
            <person name="Nordberg H.P."/>
            <person name="Cantor M.N."/>
            <person name="Hua S.X."/>
        </authorList>
    </citation>
    <scope>NUCLEOTIDE SEQUENCE [LARGE SCALE GENOMIC DNA]</scope>
    <source>
        <strain evidence="2 4">F 1598</strain>
    </source>
</reference>